<evidence type="ECO:0000313" key="2">
    <source>
        <dbReference type="EMBL" id="AYA37326.1"/>
    </source>
</evidence>
<dbReference type="EMBL" id="CP032317">
    <property type="protein sequence ID" value="AYA37326.1"/>
    <property type="molecule type" value="Genomic_DNA"/>
</dbReference>
<accession>A0A3B7RDM6</accession>
<evidence type="ECO:0000313" key="3">
    <source>
        <dbReference type="Proteomes" id="UP000262802"/>
    </source>
</evidence>
<dbReference type="Proteomes" id="UP000262802">
    <property type="component" value="Chromosome"/>
</dbReference>
<keyword evidence="1" id="KW-0732">Signal</keyword>
<organism evidence="2 3">
    <name type="scientific">Hymenobacter oligotrophus</name>
    <dbReference type="NCBI Taxonomy" id="2319843"/>
    <lineage>
        <taxon>Bacteria</taxon>
        <taxon>Pseudomonadati</taxon>
        <taxon>Bacteroidota</taxon>
        <taxon>Cytophagia</taxon>
        <taxon>Cytophagales</taxon>
        <taxon>Hymenobacteraceae</taxon>
        <taxon>Hymenobacter</taxon>
    </lineage>
</organism>
<keyword evidence="3" id="KW-1185">Reference proteome</keyword>
<proteinExistence type="predicted"/>
<reference evidence="2 3" key="1">
    <citation type="submission" date="2018-09" db="EMBL/GenBank/DDBJ databases">
        <title>Hymenobacter medium sp. nov., isolated from R2A medium.</title>
        <authorList>
            <person name="Yingchao G."/>
        </authorList>
    </citation>
    <scope>NUCLEOTIDE SEQUENCE [LARGE SCALE GENOMIC DNA]</scope>
    <source>
        <strain evidence="3">sh-6</strain>
    </source>
</reference>
<sequence>MLVAAVAALVWLAAGRALQGQAPRRLPAPVPPAHPPVHTLQFRQPKQPPELRLAARWVTELPQHRGCPCCTIACLSTAFSFLLT</sequence>
<evidence type="ECO:0000256" key="1">
    <source>
        <dbReference type="SAM" id="SignalP"/>
    </source>
</evidence>
<protein>
    <submittedName>
        <fullName evidence="2">Uncharacterized protein</fullName>
    </submittedName>
</protein>
<gene>
    <name evidence="2" type="ORF">D3Y59_09835</name>
</gene>
<feature type="chain" id="PRO_5017661722" evidence="1">
    <location>
        <begin position="20"/>
        <end position="84"/>
    </location>
</feature>
<dbReference type="KEGG" id="hyh:D3Y59_09835"/>
<dbReference type="AlphaFoldDB" id="A0A3B7RDM6"/>
<feature type="signal peptide" evidence="1">
    <location>
        <begin position="1"/>
        <end position="19"/>
    </location>
</feature>
<name>A0A3B7RDM6_9BACT</name>